<name>A0A9P7DYD2_9AGAM</name>
<keyword evidence="2" id="KW-1185">Reference proteome</keyword>
<sequence>MACCGPKPWTTVEEDVFLKALLPEFIRAQHLKMFVNVWADTFCSFFYQWPKCTCLYHNSVPVEGDLTPDQLKIVKLAIAEHRIMTDQYMGEVNELKESQAPQEVKIKENDGITLSSIKHKAKLTNQHINK</sequence>
<accession>A0A9P7DYD2</accession>
<dbReference type="RefSeq" id="XP_041187691.1">
    <property type="nucleotide sequence ID" value="XM_041333460.1"/>
</dbReference>
<evidence type="ECO:0000313" key="1">
    <source>
        <dbReference type="EMBL" id="KAG1806182.1"/>
    </source>
</evidence>
<dbReference type="AlphaFoldDB" id="A0A9P7DYD2"/>
<dbReference type="Proteomes" id="UP000807769">
    <property type="component" value="Unassembled WGS sequence"/>
</dbReference>
<reference evidence="1" key="1">
    <citation type="journal article" date="2020" name="New Phytol.">
        <title>Comparative genomics reveals dynamic genome evolution in host specialist ectomycorrhizal fungi.</title>
        <authorList>
            <person name="Lofgren L.A."/>
            <person name="Nguyen N.H."/>
            <person name="Vilgalys R."/>
            <person name="Ruytinx J."/>
            <person name="Liao H.L."/>
            <person name="Branco S."/>
            <person name="Kuo A."/>
            <person name="LaButti K."/>
            <person name="Lipzen A."/>
            <person name="Andreopoulos W."/>
            <person name="Pangilinan J."/>
            <person name="Riley R."/>
            <person name="Hundley H."/>
            <person name="Na H."/>
            <person name="Barry K."/>
            <person name="Grigoriev I.V."/>
            <person name="Stajich J.E."/>
            <person name="Kennedy P.G."/>
        </authorList>
    </citation>
    <scope>NUCLEOTIDE SEQUENCE</scope>
    <source>
        <strain evidence="1">MN1</strain>
    </source>
</reference>
<protein>
    <submittedName>
        <fullName evidence="1">Uncharacterized protein</fullName>
    </submittedName>
</protein>
<dbReference type="EMBL" id="JABBWG010000047">
    <property type="protein sequence ID" value="KAG1806182.1"/>
    <property type="molecule type" value="Genomic_DNA"/>
</dbReference>
<evidence type="ECO:0000313" key="2">
    <source>
        <dbReference type="Proteomes" id="UP000807769"/>
    </source>
</evidence>
<gene>
    <name evidence="1" type="ORF">BJ212DRAFT_1303705</name>
</gene>
<dbReference type="GeneID" id="64627477"/>
<comment type="caution">
    <text evidence="1">The sequence shown here is derived from an EMBL/GenBank/DDBJ whole genome shotgun (WGS) entry which is preliminary data.</text>
</comment>
<proteinExistence type="predicted"/>
<organism evidence="1 2">
    <name type="scientific">Suillus subaureus</name>
    <dbReference type="NCBI Taxonomy" id="48587"/>
    <lineage>
        <taxon>Eukaryota</taxon>
        <taxon>Fungi</taxon>
        <taxon>Dikarya</taxon>
        <taxon>Basidiomycota</taxon>
        <taxon>Agaricomycotina</taxon>
        <taxon>Agaricomycetes</taxon>
        <taxon>Agaricomycetidae</taxon>
        <taxon>Boletales</taxon>
        <taxon>Suillineae</taxon>
        <taxon>Suillaceae</taxon>
        <taxon>Suillus</taxon>
    </lineage>
</organism>